<evidence type="ECO:0000313" key="2">
    <source>
        <dbReference type="Proteomes" id="UP000479000"/>
    </source>
</evidence>
<dbReference type="AlphaFoldDB" id="A0A6H5G483"/>
<proteinExistence type="predicted"/>
<evidence type="ECO:0000313" key="1">
    <source>
        <dbReference type="EMBL" id="CAA9996993.1"/>
    </source>
</evidence>
<keyword evidence="2" id="KW-1185">Reference proteome</keyword>
<gene>
    <name evidence="1" type="ORF">NTEN_LOCUS3359</name>
</gene>
<accession>A0A6H5G483</accession>
<reference evidence="1 2" key="1">
    <citation type="submission" date="2020-02" db="EMBL/GenBank/DDBJ databases">
        <authorList>
            <person name="Ferguson B K."/>
        </authorList>
    </citation>
    <scope>NUCLEOTIDE SEQUENCE [LARGE SCALE GENOMIC DNA]</scope>
</reference>
<sequence length="249" mass="28318">MSLVQVLLKKEEESEMVLTCSKGSNKVSKPMNVQRRFFKESWPAQLRIPGHVSHETPLQISSTRLRSPTPLHDSAPLLLYTTLLPYSYTRLRSPTPLHDSAPLLLYTTPRPYSTTRLCSPTPLHDSAPLLLYTTLLPYSSTRLRSPTPLHYSAPLLLYTTPLPYTTLLPYSSTRLRYPTPLLFSSALLLFSIRLLNPSTLLPSITPPPYSYHFSHVESTAIPPLEPYGLFRLKTFVWIYVTSAYFILLK</sequence>
<dbReference type="Proteomes" id="UP000479000">
    <property type="component" value="Unassembled WGS sequence"/>
</dbReference>
<dbReference type="EMBL" id="CADCXU010005298">
    <property type="protein sequence ID" value="CAA9996993.1"/>
    <property type="molecule type" value="Genomic_DNA"/>
</dbReference>
<name>A0A6H5G483_9HEMI</name>
<protein>
    <submittedName>
        <fullName evidence="1">Uncharacterized protein</fullName>
    </submittedName>
</protein>
<organism evidence="1 2">
    <name type="scientific">Nesidiocoris tenuis</name>
    <dbReference type="NCBI Taxonomy" id="355587"/>
    <lineage>
        <taxon>Eukaryota</taxon>
        <taxon>Metazoa</taxon>
        <taxon>Ecdysozoa</taxon>
        <taxon>Arthropoda</taxon>
        <taxon>Hexapoda</taxon>
        <taxon>Insecta</taxon>
        <taxon>Pterygota</taxon>
        <taxon>Neoptera</taxon>
        <taxon>Paraneoptera</taxon>
        <taxon>Hemiptera</taxon>
        <taxon>Heteroptera</taxon>
        <taxon>Panheteroptera</taxon>
        <taxon>Cimicomorpha</taxon>
        <taxon>Miridae</taxon>
        <taxon>Dicyphina</taxon>
        <taxon>Nesidiocoris</taxon>
    </lineage>
</organism>